<dbReference type="Proteomes" id="UP000184749">
    <property type="component" value="Plasmid pRgalIE4872d"/>
</dbReference>
<dbReference type="EMBL" id="CP017105">
    <property type="protein sequence ID" value="APO70998.1"/>
    <property type="molecule type" value="Genomic_DNA"/>
</dbReference>
<keyword evidence="1" id="KW-0614">Plasmid</keyword>
<organism evidence="1 2">
    <name type="scientific">Rhizobium gallicum</name>
    <dbReference type="NCBI Taxonomy" id="56730"/>
    <lineage>
        <taxon>Bacteria</taxon>
        <taxon>Pseudomonadati</taxon>
        <taxon>Pseudomonadota</taxon>
        <taxon>Alphaproteobacteria</taxon>
        <taxon>Hyphomicrobiales</taxon>
        <taxon>Rhizobiaceae</taxon>
        <taxon>Rhizobium/Agrobacterium group</taxon>
        <taxon>Rhizobium</taxon>
    </lineage>
</organism>
<gene>
    <name evidence="1" type="ORF">IE4872_PD00466</name>
</gene>
<evidence type="ECO:0000313" key="1">
    <source>
        <dbReference type="EMBL" id="APO70998.1"/>
    </source>
</evidence>
<dbReference type="AlphaFoldDB" id="A0A1L5NSZ4"/>
<protein>
    <submittedName>
        <fullName evidence="1">Uncharacterized protein</fullName>
    </submittedName>
</protein>
<evidence type="ECO:0000313" key="2">
    <source>
        <dbReference type="Proteomes" id="UP000184749"/>
    </source>
</evidence>
<sequence>MADTGNLFHNAAGPGALIMLRKLPSGIDYRWLSSCRQVVRPGKASAGSSRVSKPKVGW</sequence>
<name>A0A1L5NSZ4_9HYPH</name>
<accession>A0A1L5NSZ4</accession>
<reference evidence="1 2" key="1">
    <citation type="submission" date="2016-09" db="EMBL/GenBank/DDBJ databases">
        <title>The complete genome sequences of Rhizobium gallicum, symbiovars gallicum and phaseoli, symbionts associated to common bean (Phaseolus vulgaris).</title>
        <authorList>
            <person name="Bustos P."/>
            <person name="Santamaria R.I."/>
            <person name="Perez-Carrascal O.M."/>
            <person name="Juarez S."/>
            <person name="Lozano L."/>
            <person name="Martinez-Flores I."/>
            <person name="Martinez-Romero E."/>
            <person name="Cevallos M."/>
            <person name="Romero D."/>
            <person name="Davila G."/>
            <person name="Gonzalez V."/>
        </authorList>
    </citation>
    <scope>NUCLEOTIDE SEQUENCE [LARGE SCALE GENOMIC DNA]</scope>
    <source>
        <strain evidence="1 2">IE4872</strain>
        <plasmid evidence="2">prgalie4872d</plasmid>
    </source>
</reference>
<geneLocation type="plasmid" evidence="2">
    <name>prgalie4872d</name>
</geneLocation>
<proteinExistence type="predicted"/>